<dbReference type="EC" id="3.5.1.18" evidence="5"/>
<dbReference type="SUPFAM" id="SSF55031">
    <property type="entry name" value="Bacterial exopeptidase dimerisation domain"/>
    <property type="match status" value="1"/>
</dbReference>
<dbReference type="GeneID" id="42801295"/>
<dbReference type="PROSITE" id="PS00758">
    <property type="entry name" value="ARGE_DAPE_CPG2_1"/>
    <property type="match status" value="1"/>
</dbReference>
<keyword evidence="9" id="KW-0862">Zinc</keyword>
<reference evidence="13 16" key="2">
    <citation type="submission" date="2020-08" db="EMBL/GenBank/DDBJ databases">
        <title>Genomic Encyclopedia of Type Strains, Phase IV (KMG-IV): sequencing the most valuable type-strain genomes for metagenomic binning, comparative biology and taxonomic classification.</title>
        <authorList>
            <person name="Goeker M."/>
        </authorList>
    </citation>
    <scope>NUCLEOTIDE SEQUENCE [LARGE SCALE GENOMIC DNA]</scope>
    <source>
        <strain evidence="13 16">DSM 12421</strain>
    </source>
</reference>
<proteinExistence type="inferred from homology"/>
<evidence type="ECO:0000256" key="11">
    <source>
        <dbReference type="ARBA" id="ARBA00051301"/>
    </source>
</evidence>
<evidence type="ECO:0000256" key="10">
    <source>
        <dbReference type="ARBA" id="ARBA00023285"/>
    </source>
</evidence>
<evidence type="ECO:0000256" key="5">
    <source>
        <dbReference type="ARBA" id="ARBA00011921"/>
    </source>
</evidence>
<dbReference type="PANTHER" id="PTHR43808">
    <property type="entry name" value="ACETYLORNITHINE DEACETYLASE"/>
    <property type="match status" value="1"/>
</dbReference>
<accession>A0A650CI63</accession>
<evidence type="ECO:0000313" key="16">
    <source>
        <dbReference type="Proteomes" id="UP000582213"/>
    </source>
</evidence>
<evidence type="ECO:0000313" key="13">
    <source>
        <dbReference type="EMBL" id="MBB5252297.1"/>
    </source>
</evidence>
<keyword evidence="15" id="KW-1185">Reference proteome</keyword>
<evidence type="ECO:0000256" key="8">
    <source>
        <dbReference type="ARBA" id="ARBA00022801"/>
    </source>
</evidence>
<organism evidence="14 15">
    <name type="scientific">Sulfurisphaera ohwakuensis</name>
    <dbReference type="NCBI Taxonomy" id="69656"/>
    <lineage>
        <taxon>Archaea</taxon>
        <taxon>Thermoproteota</taxon>
        <taxon>Thermoprotei</taxon>
        <taxon>Sulfolobales</taxon>
        <taxon>Sulfolobaceae</taxon>
        <taxon>Sulfurisphaera</taxon>
    </lineage>
</organism>
<dbReference type="AlphaFoldDB" id="A0A650CI63"/>
<keyword evidence="8 13" id="KW-0378">Hydrolase</keyword>
<evidence type="ECO:0000256" key="9">
    <source>
        <dbReference type="ARBA" id="ARBA00022833"/>
    </source>
</evidence>
<evidence type="ECO:0000259" key="12">
    <source>
        <dbReference type="Pfam" id="PF07687"/>
    </source>
</evidence>
<dbReference type="UniPathway" id="UPA00034">
    <property type="reaction ID" value="UER00021"/>
</dbReference>
<dbReference type="RefSeq" id="WP_156014726.1">
    <property type="nucleotide sequence ID" value="NZ_CP045484.1"/>
</dbReference>
<dbReference type="OrthoDB" id="24854at2157"/>
<evidence type="ECO:0000256" key="4">
    <source>
        <dbReference type="ARBA" id="ARBA00006247"/>
    </source>
</evidence>
<comment type="cofactor">
    <cofactor evidence="2">
        <name>Zn(2+)</name>
        <dbReference type="ChEBI" id="CHEBI:29105"/>
    </cofactor>
</comment>
<comment type="pathway">
    <text evidence="3">Amino-acid biosynthesis; L-lysine biosynthesis via DAP pathway; LL-2,6-diaminopimelate from (S)-tetrahydrodipicolinate (succinylase route): step 3/3.</text>
</comment>
<name>A0A650CI63_SULOH</name>
<dbReference type="GO" id="GO:0009014">
    <property type="term" value="F:succinyl-diaminopimelate desuccinylase activity"/>
    <property type="evidence" value="ECO:0007669"/>
    <property type="project" value="UniProtKB-EC"/>
</dbReference>
<dbReference type="NCBIfam" id="TIGR01910">
    <property type="entry name" value="DapE-ArgE"/>
    <property type="match status" value="1"/>
</dbReference>
<dbReference type="InterPro" id="IPR001261">
    <property type="entry name" value="ArgE/DapE_CS"/>
</dbReference>
<dbReference type="PANTHER" id="PTHR43808:SF32">
    <property type="entry name" value="ARGE_DAPE-RELATED DEACYLASE"/>
    <property type="match status" value="1"/>
</dbReference>
<dbReference type="Gene3D" id="3.40.630.10">
    <property type="entry name" value="Zn peptidases"/>
    <property type="match status" value="1"/>
</dbReference>
<gene>
    <name evidence="14" type="ORF">D1869_08575</name>
    <name evidence="13" type="ORF">HNQ62_000015</name>
</gene>
<dbReference type="NCBIfam" id="NF006399">
    <property type="entry name" value="PRK08651.1-2"/>
    <property type="match status" value="1"/>
</dbReference>
<sequence>MELEELTSKLIQFPTVNPPGENLLDCALFIKDYLSSQGFSSQVVEFEKGWPVVISENGNRNGKLIMLNGHYDVVPTGDVNKWKYDPFSGKIIDDKVYGRGSTDMKGGLAVFMKVFTEIADKVNYNLIFTAVPDEESGGDKGSKYLADRYKPDLVLISEPSGSDSINIGEKGLLQIKLITKGKVAHGSLPSLGENAIMKLVKDLIQLEKIKEIEIKIPDNLIEAMTVRIPSEIAKNDVLRISFNPGVIKGGVKINVVPDYAEVEVDMRIPPGINSDEALNIVRSLVKQSEIIPLDLSEPNYTPPDNEFVKKLENTIYKQLGIKAKKYIITGATDGRYFRYKGVPVIVYGPGELGMAHAYDEFISFRELRNSYTVMKDYLLTLF</sequence>
<protein>
    <recommendedName>
        <fullName evidence="6">Probable succinyl-diaminopimelate desuccinylase</fullName>
        <ecNumber evidence="5">3.5.1.18</ecNumber>
    </recommendedName>
</protein>
<dbReference type="Pfam" id="PF07687">
    <property type="entry name" value="M20_dimer"/>
    <property type="match status" value="1"/>
</dbReference>
<dbReference type="InterPro" id="IPR036264">
    <property type="entry name" value="Bact_exopeptidase_dim_dom"/>
</dbReference>
<dbReference type="InterPro" id="IPR050072">
    <property type="entry name" value="Peptidase_M20A"/>
</dbReference>
<dbReference type="Gene3D" id="1.10.150.900">
    <property type="match status" value="1"/>
</dbReference>
<dbReference type="GO" id="GO:0009089">
    <property type="term" value="P:lysine biosynthetic process via diaminopimelate"/>
    <property type="evidence" value="ECO:0007669"/>
    <property type="project" value="UniProtKB-UniPathway"/>
</dbReference>
<dbReference type="Pfam" id="PF01546">
    <property type="entry name" value="Peptidase_M20"/>
    <property type="match status" value="1"/>
</dbReference>
<comment type="catalytic activity">
    <reaction evidence="11">
        <text>N-succinyl-(2S,6S)-2,6-diaminopimelate + H2O = (2S,6S)-2,6-diaminopimelate + succinate</text>
        <dbReference type="Rhea" id="RHEA:22608"/>
        <dbReference type="ChEBI" id="CHEBI:15377"/>
        <dbReference type="ChEBI" id="CHEBI:30031"/>
        <dbReference type="ChEBI" id="CHEBI:57609"/>
        <dbReference type="ChEBI" id="CHEBI:58087"/>
        <dbReference type="EC" id="3.5.1.18"/>
    </reaction>
</comment>
<dbReference type="Proteomes" id="UP000582213">
    <property type="component" value="Unassembled WGS sequence"/>
</dbReference>
<dbReference type="KEGG" id="soh:D1869_08575"/>
<evidence type="ECO:0000256" key="1">
    <source>
        <dbReference type="ARBA" id="ARBA00001941"/>
    </source>
</evidence>
<dbReference type="GO" id="GO:0046872">
    <property type="term" value="F:metal ion binding"/>
    <property type="evidence" value="ECO:0007669"/>
    <property type="project" value="UniProtKB-KW"/>
</dbReference>
<comment type="similarity">
    <text evidence="4">Belongs to the peptidase M20A family.</text>
</comment>
<keyword evidence="7" id="KW-0479">Metal-binding</keyword>
<feature type="domain" description="Peptidase M20 dimerisation" evidence="12">
    <location>
        <begin position="167"/>
        <end position="287"/>
    </location>
</feature>
<dbReference type="Proteomes" id="UP000427373">
    <property type="component" value="Chromosome"/>
</dbReference>
<dbReference type="Gene3D" id="3.30.70.360">
    <property type="match status" value="1"/>
</dbReference>
<keyword evidence="10" id="KW-0170">Cobalt</keyword>
<dbReference type="PROSITE" id="PS00759">
    <property type="entry name" value="ARGE_DAPE_CPG2_2"/>
    <property type="match status" value="1"/>
</dbReference>
<dbReference type="EMBL" id="JACHFY010000001">
    <property type="protein sequence ID" value="MBB5252297.1"/>
    <property type="molecule type" value="Genomic_DNA"/>
</dbReference>
<comment type="cofactor">
    <cofactor evidence="1">
        <name>Co(2+)</name>
        <dbReference type="ChEBI" id="CHEBI:48828"/>
    </cofactor>
</comment>
<dbReference type="InterPro" id="IPR010182">
    <property type="entry name" value="ArgE/DapE"/>
</dbReference>
<evidence type="ECO:0000256" key="2">
    <source>
        <dbReference type="ARBA" id="ARBA00001947"/>
    </source>
</evidence>
<dbReference type="EMBL" id="CP045484">
    <property type="protein sequence ID" value="QGR17237.1"/>
    <property type="molecule type" value="Genomic_DNA"/>
</dbReference>
<reference evidence="14 15" key="1">
    <citation type="submission" date="2019-10" db="EMBL/GenBank/DDBJ databases">
        <title>Genome Sequences from Six Type Strain Members of the Archaeal Family Sulfolobaceae: Acidianus ambivalens, Acidianus infernus, Metallosphaera prunae, Stygiolobus azoricus, Sulfolobus metallicus, and Sulfurisphaera ohwakuensis.</title>
        <authorList>
            <person name="Counts J.A."/>
            <person name="Kelly R.M."/>
        </authorList>
    </citation>
    <scope>NUCLEOTIDE SEQUENCE [LARGE SCALE GENOMIC DNA]</scope>
    <source>
        <strain evidence="14 15">TA-1</strain>
    </source>
</reference>
<evidence type="ECO:0000313" key="14">
    <source>
        <dbReference type="EMBL" id="QGR17237.1"/>
    </source>
</evidence>
<dbReference type="SUPFAM" id="SSF53187">
    <property type="entry name" value="Zn-dependent exopeptidases"/>
    <property type="match status" value="1"/>
</dbReference>
<evidence type="ECO:0000256" key="6">
    <source>
        <dbReference type="ARBA" id="ARBA00016853"/>
    </source>
</evidence>
<dbReference type="InterPro" id="IPR002933">
    <property type="entry name" value="Peptidase_M20"/>
</dbReference>
<evidence type="ECO:0000313" key="15">
    <source>
        <dbReference type="Proteomes" id="UP000427373"/>
    </source>
</evidence>
<dbReference type="InterPro" id="IPR011650">
    <property type="entry name" value="Peptidase_M20_dimer"/>
</dbReference>
<evidence type="ECO:0000256" key="3">
    <source>
        <dbReference type="ARBA" id="ARBA00005130"/>
    </source>
</evidence>
<evidence type="ECO:0000256" key="7">
    <source>
        <dbReference type="ARBA" id="ARBA00022723"/>
    </source>
</evidence>